<accession>A0A024GU85</accession>
<dbReference type="InterPro" id="IPR006439">
    <property type="entry name" value="HAD-SF_hydro_IA"/>
</dbReference>
<evidence type="ECO:0000313" key="5">
    <source>
        <dbReference type="Proteomes" id="UP000053237"/>
    </source>
</evidence>
<protein>
    <recommendedName>
        <fullName evidence="6">Haloacid dehalogenase-like hydrolase</fullName>
    </recommendedName>
</protein>
<dbReference type="PANTHER" id="PTHR46470:SF3">
    <property type="entry name" value="N-ACYLNEURAMINATE-9-PHOSPHATASE"/>
    <property type="match status" value="1"/>
</dbReference>
<dbReference type="SUPFAM" id="SSF56784">
    <property type="entry name" value="HAD-like"/>
    <property type="match status" value="1"/>
</dbReference>
<dbReference type="GO" id="GO:0046380">
    <property type="term" value="P:N-acetylneuraminate biosynthetic process"/>
    <property type="evidence" value="ECO:0007669"/>
    <property type="project" value="TreeGrafter"/>
</dbReference>
<gene>
    <name evidence="4" type="ORF">BN9_120380</name>
</gene>
<dbReference type="Pfam" id="PF00702">
    <property type="entry name" value="Hydrolase"/>
    <property type="match status" value="1"/>
</dbReference>
<evidence type="ECO:0008006" key="6">
    <source>
        <dbReference type="Google" id="ProtNLM"/>
    </source>
</evidence>
<dbReference type="Proteomes" id="UP000053237">
    <property type="component" value="Unassembled WGS sequence"/>
</dbReference>
<name>A0A024GU85_9STRA</name>
<dbReference type="EMBL" id="CAIX01000462">
    <property type="protein sequence ID" value="CCI50361.1"/>
    <property type="molecule type" value="Genomic_DNA"/>
</dbReference>
<sequence length="281" mass="31897">MSLVRGVTFDLDDTLWCGKTVIADATTRFHAFIESRAPLLSTSFPPDAFSQLLLQFQKALPDHAHDYTFLRKYTLLHCAKQVGGYRALGFHSDEELKHFIDESCETFLKFRSQPQIFDGVPEMLTQLNAFLRADEANSGKEEILERSKHIGVITNGNCRFEYLPKAVSDMFDFVVSAETAKKAKPHRQIFEAAINQFSNTANPHEFVHVGDHYRCDIEGAKCAGMRTIWVNAFWKSENVYSRKDGEYGDYAAADAIIRSIRDVMTVLIHWQNESRSNSSGV</sequence>
<keyword evidence="3" id="KW-0460">Magnesium</keyword>
<dbReference type="GO" id="GO:0050124">
    <property type="term" value="F:N-acylneuraminate-9-phosphatase activity"/>
    <property type="evidence" value="ECO:0007669"/>
    <property type="project" value="TreeGrafter"/>
</dbReference>
<dbReference type="InterPro" id="IPR036412">
    <property type="entry name" value="HAD-like_sf"/>
</dbReference>
<dbReference type="OrthoDB" id="444127at2759"/>
<evidence type="ECO:0000256" key="3">
    <source>
        <dbReference type="ARBA" id="ARBA00022842"/>
    </source>
</evidence>
<dbReference type="InParanoid" id="A0A024GU85"/>
<evidence type="ECO:0000256" key="2">
    <source>
        <dbReference type="ARBA" id="ARBA00022801"/>
    </source>
</evidence>
<dbReference type="AlphaFoldDB" id="A0A024GU85"/>
<proteinExistence type="predicted"/>
<evidence type="ECO:0000313" key="4">
    <source>
        <dbReference type="EMBL" id="CCI50361.1"/>
    </source>
</evidence>
<dbReference type="STRING" id="65357.A0A024GU85"/>
<dbReference type="PANTHER" id="PTHR46470">
    <property type="entry name" value="N-ACYLNEURAMINATE-9-PHOSPHATASE"/>
    <property type="match status" value="1"/>
</dbReference>
<keyword evidence="2" id="KW-0378">Hydrolase</keyword>
<comment type="caution">
    <text evidence="4">The sequence shown here is derived from an EMBL/GenBank/DDBJ whole genome shotgun (WGS) entry which is preliminary data.</text>
</comment>
<evidence type="ECO:0000256" key="1">
    <source>
        <dbReference type="ARBA" id="ARBA00001946"/>
    </source>
</evidence>
<dbReference type="Gene3D" id="3.40.50.1000">
    <property type="entry name" value="HAD superfamily/HAD-like"/>
    <property type="match status" value="1"/>
</dbReference>
<dbReference type="InterPro" id="IPR051400">
    <property type="entry name" value="HAD-like_hydrolase"/>
</dbReference>
<organism evidence="4 5">
    <name type="scientific">Albugo candida</name>
    <dbReference type="NCBI Taxonomy" id="65357"/>
    <lineage>
        <taxon>Eukaryota</taxon>
        <taxon>Sar</taxon>
        <taxon>Stramenopiles</taxon>
        <taxon>Oomycota</taxon>
        <taxon>Peronosporomycetes</taxon>
        <taxon>Albuginales</taxon>
        <taxon>Albuginaceae</taxon>
        <taxon>Albugo</taxon>
    </lineage>
</organism>
<dbReference type="SFLD" id="SFLDS00003">
    <property type="entry name" value="Haloacid_Dehalogenase"/>
    <property type="match status" value="1"/>
</dbReference>
<dbReference type="Gene3D" id="1.20.120.1600">
    <property type="match status" value="1"/>
</dbReference>
<dbReference type="NCBIfam" id="TIGR01549">
    <property type="entry name" value="HAD-SF-IA-v1"/>
    <property type="match status" value="1"/>
</dbReference>
<comment type="cofactor">
    <cofactor evidence="1">
        <name>Mg(2+)</name>
        <dbReference type="ChEBI" id="CHEBI:18420"/>
    </cofactor>
</comment>
<dbReference type="InterPro" id="IPR023214">
    <property type="entry name" value="HAD_sf"/>
</dbReference>
<reference evidence="4 5" key="1">
    <citation type="submission" date="2012-05" db="EMBL/GenBank/DDBJ databases">
        <title>Recombination and specialization in a pathogen metapopulation.</title>
        <authorList>
            <person name="Gardiner A."/>
            <person name="Kemen E."/>
            <person name="Schultz-Larsen T."/>
            <person name="MacLean D."/>
            <person name="Van Oosterhout C."/>
            <person name="Jones J.D.G."/>
        </authorList>
    </citation>
    <scope>NUCLEOTIDE SEQUENCE [LARGE SCALE GENOMIC DNA]</scope>
    <source>
        <strain evidence="4 5">Ac Nc2</strain>
    </source>
</reference>
<keyword evidence="5" id="KW-1185">Reference proteome</keyword>
<dbReference type="SFLD" id="SFLDG01129">
    <property type="entry name" value="C1.5:_HAD__Beta-PGM__Phosphata"/>
    <property type="match status" value="1"/>
</dbReference>